<feature type="region of interest" description="Disordered" evidence="4">
    <location>
        <begin position="26"/>
        <end position="50"/>
    </location>
</feature>
<name>B5Y4I3_PHATC</name>
<dbReference type="RefSeq" id="XP_002186299.1">
    <property type="nucleotide sequence ID" value="XM_002186263.1"/>
</dbReference>
<dbReference type="GO" id="GO:0019843">
    <property type="term" value="F:rRNA binding"/>
    <property type="evidence" value="ECO:0007669"/>
    <property type="project" value="TreeGrafter"/>
</dbReference>
<dbReference type="Pfam" id="PF06862">
    <property type="entry name" value="Utp25_C"/>
    <property type="match status" value="1"/>
</dbReference>
<gene>
    <name evidence="7" type="ORF">PHATR_10544</name>
</gene>
<dbReference type="InterPro" id="IPR053940">
    <property type="entry name" value="UTP25_NTPase-like"/>
</dbReference>
<keyword evidence="8" id="KW-1185">Reference proteome</keyword>
<evidence type="ECO:0000259" key="6">
    <source>
        <dbReference type="Pfam" id="PF22916"/>
    </source>
</evidence>
<dbReference type="Pfam" id="PF22916">
    <property type="entry name" value="UTP25_NTPase-like"/>
    <property type="match status" value="1"/>
</dbReference>
<evidence type="ECO:0000256" key="4">
    <source>
        <dbReference type="SAM" id="MobiDB-lite"/>
    </source>
</evidence>
<evidence type="ECO:0000313" key="8">
    <source>
        <dbReference type="Proteomes" id="UP000000759"/>
    </source>
</evidence>
<dbReference type="EMBL" id="CP001142">
    <property type="protein sequence ID" value="ACI65769.1"/>
    <property type="molecule type" value="Genomic_DNA"/>
</dbReference>
<dbReference type="GO" id="GO:0000462">
    <property type="term" value="P:maturation of SSU-rRNA from tricistronic rRNA transcript (SSU-rRNA, 5.8S rRNA, LSU-rRNA)"/>
    <property type="evidence" value="ECO:0007669"/>
    <property type="project" value="TreeGrafter"/>
</dbReference>
<dbReference type="GO" id="GO:0034511">
    <property type="term" value="F:U3 snoRNA binding"/>
    <property type="evidence" value="ECO:0007669"/>
    <property type="project" value="InterPro"/>
</dbReference>
<dbReference type="OrthoDB" id="10264378at2759"/>
<dbReference type="STRING" id="556484.B5Y4I3"/>
<feature type="domain" description="UTP25 C-terminal" evidence="5">
    <location>
        <begin position="305"/>
        <end position="494"/>
    </location>
</feature>
<dbReference type="GO" id="GO:0032040">
    <property type="term" value="C:small-subunit processome"/>
    <property type="evidence" value="ECO:0007669"/>
    <property type="project" value="TreeGrafter"/>
</dbReference>
<organism evidence="7 8">
    <name type="scientific">Phaeodactylum tricornutum (strain CCAP 1055/1)</name>
    <dbReference type="NCBI Taxonomy" id="556484"/>
    <lineage>
        <taxon>Eukaryota</taxon>
        <taxon>Sar</taxon>
        <taxon>Stramenopiles</taxon>
        <taxon>Ochrophyta</taxon>
        <taxon>Bacillariophyta</taxon>
        <taxon>Bacillariophyceae</taxon>
        <taxon>Bacillariophycidae</taxon>
        <taxon>Naviculales</taxon>
        <taxon>Phaeodactylaceae</taxon>
        <taxon>Phaeodactylum</taxon>
    </lineage>
</organism>
<evidence type="ECO:0000313" key="7">
    <source>
        <dbReference type="EMBL" id="ACI65769.1"/>
    </source>
</evidence>
<dbReference type="KEGG" id="pti:PHATR_10544"/>
<reference evidence="8" key="2">
    <citation type="submission" date="2008-08" db="EMBL/GenBank/DDBJ databases">
        <authorList>
            <consortium name="Diatom Consortium"/>
            <person name="Grigoriev I."/>
            <person name="Grimwood J."/>
            <person name="Kuo A."/>
            <person name="Otillar R.P."/>
            <person name="Salamov A."/>
            <person name="Detter J.C."/>
            <person name="Lindquist E."/>
            <person name="Shapiro H."/>
            <person name="Lucas S."/>
            <person name="Glavina del Rio T."/>
            <person name="Pitluck S."/>
            <person name="Rokhsar D."/>
            <person name="Bowler C."/>
        </authorList>
    </citation>
    <scope>GENOME REANNOTATION</scope>
    <source>
        <strain evidence="8">CCAP 1055/1</strain>
    </source>
</reference>
<dbReference type="PANTHER" id="PTHR12933">
    <property type="entry name" value="ORF PROTEIN-RELATED"/>
    <property type="match status" value="1"/>
</dbReference>
<accession>B5Y4I3</accession>
<feature type="domain" description="UTP25 NTP hydrolase-like" evidence="6">
    <location>
        <begin position="2"/>
        <end position="292"/>
    </location>
</feature>
<dbReference type="InterPro" id="IPR053939">
    <property type="entry name" value="UTP25_C"/>
</dbReference>
<dbReference type="AlphaFoldDB" id="B5Y4I3"/>
<sequence length="496" mass="57298">LALHALQHVLQSRATIYQHNQRIQALEDQEDEQQKVSDNDNDEEEESWRDQGFTRPTVLILLPTRSTCHDFVKTLLSLLQQDQPQQPNSRDDDARDRFDQEYGPLQVDDADMDENARVYRQKAIQSKGSDWHELFGETANDDDDFKLGLSLHPKRRNKKSVTESTCDIKLYSDFYKSDIIVASPLGLKISVTPESISETSDNDADFLSSIEMCIVHRSDVLLMQNWDHVMDLLPLLNQQPKKTNDTDFSRVRPYLLAGQAAQWRQLIMTSQFLDPLILSTFKRFSENRQGQVRIRRKTPAEEANVTSVLLPVRQVFQRVSCSTIANQGADRVRYFVDSVLPQIQRHKQHHTMIFIPSYFDFISLRNILLKKEVEFVSVTEYARTSEVSRGRARFLQGRKPIMLYTGRAHYFLRHQIKGIRHLIFLGVPEEASFYADHVNLLNEGLEKRDDIIMDDGLASCLVLYTKYDSYALERIVGTANCSRMVRGEKSSFIFAS</sequence>
<evidence type="ECO:0000256" key="1">
    <source>
        <dbReference type="ARBA" id="ARBA00004604"/>
    </source>
</evidence>
<evidence type="ECO:0000256" key="3">
    <source>
        <dbReference type="ARBA" id="ARBA00023242"/>
    </source>
</evidence>
<evidence type="ECO:0000256" key="2">
    <source>
        <dbReference type="ARBA" id="ARBA00009223"/>
    </source>
</evidence>
<dbReference type="PaxDb" id="2850-Phatr10544"/>
<evidence type="ECO:0000259" key="5">
    <source>
        <dbReference type="Pfam" id="PF06862"/>
    </source>
</evidence>
<comment type="similarity">
    <text evidence="2">Belongs to the UTP25 family.</text>
</comment>
<dbReference type="Proteomes" id="UP000000759">
    <property type="component" value="Chromosome 3"/>
</dbReference>
<protein>
    <recommendedName>
        <fullName evidence="9">U3 small nucleolar RNA-associated protein 25</fullName>
    </recommendedName>
</protein>
<feature type="non-terminal residue" evidence="7">
    <location>
        <position position="1"/>
    </location>
</feature>
<dbReference type="eggNOG" id="KOG2340">
    <property type="taxonomic scope" value="Eukaryota"/>
</dbReference>
<reference evidence="7 8" key="1">
    <citation type="journal article" date="2008" name="Nature">
        <title>The Phaeodactylum genome reveals the evolutionary history of diatom genomes.</title>
        <authorList>
            <person name="Bowler C."/>
            <person name="Allen A.E."/>
            <person name="Badger J.H."/>
            <person name="Grimwood J."/>
            <person name="Jabbari K."/>
            <person name="Kuo A."/>
            <person name="Maheswari U."/>
            <person name="Martens C."/>
            <person name="Maumus F."/>
            <person name="Otillar R.P."/>
            <person name="Rayko E."/>
            <person name="Salamov A."/>
            <person name="Vandepoele K."/>
            <person name="Beszteri B."/>
            <person name="Gruber A."/>
            <person name="Heijde M."/>
            <person name="Katinka M."/>
            <person name="Mock T."/>
            <person name="Valentin K."/>
            <person name="Verret F."/>
            <person name="Berges J.A."/>
            <person name="Brownlee C."/>
            <person name="Cadoret J.P."/>
            <person name="Chiovitti A."/>
            <person name="Choi C.J."/>
            <person name="Coesel S."/>
            <person name="De Martino A."/>
            <person name="Detter J.C."/>
            <person name="Durkin C."/>
            <person name="Falciatore A."/>
            <person name="Fournet J."/>
            <person name="Haruta M."/>
            <person name="Huysman M.J."/>
            <person name="Jenkins B.D."/>
            <person name="Jiroutova K."/>
            <person name="Jorgensen R.E."/>
            <person name="Joubert Y."/>
            <person name="Kaplan A."/>
            <person name="Kroger N."/>
            <person name="Kroth P.G."/>
            <person name="La Roche J."/>
            <person name="Lindquist E."/>
            <person name="Lommer M."/>
            <person name="Martin-Jezequel V."/>
            <person name="Lopez P.J."/>
            <person name="Lucas S."/>
            <person name="Mangogna M."/>
            <person name="McGinnis K."/>
            <person name="Medlin L.K."/>
            <person name="Montsant A."/>
            <person name="Oudot-Le Secq M.P."/>
            <person name="Napoli C."/>
            <person name="Obornik M."/>
            <person name="Parker M.S."/>
            <person name="Petit J.L."/>
            <person name="Porcel B.M."/>
            <person name="Poulsen N."/>
            <person name="Robison M."/>
            <person name="Rychlewski L."/>
            <person name="Rynearson T.A."/>
            <person name="Schmutz J."/>
            <person name="Shapiro H."/>
            <person name="Siaut M."/>
            <person name="Stanley M."/>
            <person name="Sussman M.R."/>
            <person name="Taylor A.R."/>
            <person name="Vardi A."/>
            <person name="von Dassow P."/>
            <person name="Vyverman W."/>
            <person name="Willis A."/>
            <person name="Wyrwicz L.S."/>
            <person name="Rokhsar D.S."/>
            <person name="Weissenbach J."/>
            <person name="Armbrust E.V."/>
            <person name="Green B.R."/>
            <person name="Van de Peer Y."/>
            <person name="Grigoriev I.V."/>
        </authorList>
    </citation>
    <scope>NUCLEOTIDE SEQUENCE [LARGE SCALE GENOMIC DNA]</scope>
    <source>
        <strain evidence="7 8">CCAP 1055/1</strain>
    </source>
</reference>
<dbReference type="HOGENOM" id="CLU_338745_0_0_1"/>
<keyword evidence="3" id="KW-0539">Nucleus</keyword>
<proteinExistence type="inferred from homology"/>
<dbReference type="InterPro" id="IPR010678">
    <property type="entry name" value="UTP25"/>
</dbReference>
<dbReference type="PANTHER" id="PTHR12933:SF0">
    <property type="entry name" value="U3 SMALL NUCLEOLAR RNA-ASSOCIATED PROTEIN 25 HOMOLOG"/>
    <property type="match status" value="1"/>
</dbReference>
<dbReference type="InParanoid" id="B5Y4I3"/>
<dbReference type="GeneID" id="7204274"/>
<evidence type="ECO:0008006" key="9">
    <source>
        <dbReference type="Google" id="ProtNLM"/>
    </source>
</evidence>
<comment type="subcellular location">
    <subcellularLocation>
        <location evidence="1">Nucleus</location>
        <location evidence="1">Nucleolus</location>
    </subcellularLocation>
</comment>